<dbReference type="Proteomes" id="UP000197007">
    <property type="component" value="Chromosome"/>
</dbReference>
<accession>A0A1Z4BKV6</accession>
<dbReference type="RefSeq" id="WP_009411958.1">
    <property type="nucleotide sequence ID" value="NZ_CP022022.1"/>
</dbReference>
<dbReference type="EMBL" id="CP022022">
    <property type="protein sequence ID" value="ASF41890.1"/>
    <property type="molecule type" value="Genomic_DNA"/>
</dbReference>
<organism evidence="1 2">
    <name type="scientific">Capnocytophaga endodontalis</name>
    <dbReference type="NCBI Taxonomy" id="2708117"/>
    <lineage>
        <taxon>Bacteria</taxon>
        <taxon>Pseudomonadati</taxon>
        <taxon>Bacteroidota</taxon>
        <taxon>Flavobacteriia</taxon>
        <taxon>Flavobacteriales</taxon>
        <taxon>Flavobacteriaceae</taxon>
        <taxon>Capnocytophaga</taxon>
    </lineage>
</organism>
<gene>
    <name evidence="1" type="ORF">CBG49_01620</name>
</gene>
<evidence type="ECO:0000313" key="2">
    <source>
        <dbReference type="Proteomes" id="UP000197007"/>
    </source>
</evidence>
<proteinExistence type="predicted"/>
<reference evidence="2" key="1">
    <citation type="submission" date="2017-06" db="EMBL/GenBank/DDBJ databases">
        <title>Complete genome sequence of Capnocytophaga sp. KCOM 1579 (=ChDC OS43) isolated from a human refractory periapical abscess lesion.</title>
        <authorList>
            <person name="Kook J.-K."/>
            <person name="Park S.-N."/>
            <person name="Lim Y.K."/>
            <person name="Roh H."/>
        </authorList>
    </citation>
    <scope>NUCLEOTIDE SEQUENCE [LARGE SCALE GENOMIC DNA]</scope>
    <source>
        <strain evidence="2">ChDC OS43</strain>
    </source>
</reference>
<dbReference type="AlphaFoldDB" id="A0A1Z4BKV6"/>
<protein>
    <submittedName>
        <fullName evidence="1">Uncharacterized protein</fullName>
    </submittedName>
</protein>
<dbReference type="KEGG" id="capn:CBG49_01620"/>
<keyword evidence="2" id="KW-1185">Reference proteome</keyword>
<dbReference type="GeneID" id="85017828"/>
<name>A0A1Z4BKV6_9FLAO</name>
<evidence type="ECO:0000313" key="1">
    <source>
        <dbReference type="EMBL" id="ASF41890.1"/>
    </source>
</evidence>
<sequence>MVKITSYTKREYIDYSLSELIELLKAKSIMFFGEEEKFDNLYFFIIGFLFHKNTSGKNVEEKFLFFDEWLYIKYDLKIRDNWRNIYNDLFTDESEKINTFYKDYQEFNKIER</sequence>